<dbReference type="EnsemblPlants" id="QL02p093674:mrna">
    <property type="protein sequence ID" value="QL02p093674:mrna"/>
    <property type="gene ID" value="QL02p093674"/>
</dbReference>
<keyword evidence="1" id="KW-0812">Transmembrane</keyword>
<dbReference type="AlphaFoldDB" id="A0A7N2L2F9"/>
<dbReference type="Gramene" id="QL02p093674:mrna">
    <property type="protein sequence ID" value="QL02p093674:mrna"/>
    <property type="gene ID" value="QL02p093674"/>
</dbReference>
<evidence type="ECO:0000313" key="2">
    <source>
        <dbReference type="EnsemblPlants" id="QL02p093674:mrna"/>
    </source>
</evidence>
<protein>
    <submittedName>
        <fullName evidence="2">Uncharacterized protein</fullName>
    </submittedName>
</protein>
<evidence type="ECO:0000256" key="1">
    <source>
        <dbReference type="SAM" id="Phobius"/>
    </source>
</evidence>
<feature type="transmembrane region" description="Helical" evidence="1">
    <location>
        <begin position="6"/>
        <end position="27"/>
    </location>
</feature>
<keyword evidence="1" id="KW-0472">Membrane</keyword>
<proteinExistence type="predicted"/>
<name>A0A7N2L2F9_QUELO</name>
<organism evidence="2 3">
    <name type="scientific">Quercus lobata</name>
    <name type="common">Valley oak</name>
    <dbReference type="NCBI Taxonomy" id="97700"/>
    <lineage>
        <taxon>Eukaryota</taxon>
        <taxon>Viridiplantae</taxon>
        <taxon>Streptophyta</taxon>
        <taxon>Embryophyta</taxon>
        <taxon>Tracheophyta</taxon>
        <taxon>Spermatophyta</taxon>
        <taxon>Magnoliopsida</taxon>
        <taxon>eudicotyledons</taxon>
        <taxon>Gunneridae</taxon>
        <taxon>Pentapetalae</taxon>
        <taxon>rosids</taxon>
        <taxon>fabids</taxon>
        <taxon>Fagales</taxon>
        <taxon>Fagaceae</taxon>
        <taxon>Quercus</taxon>
    </lineage>
</organism>
<reference evidence="3" key="1">
    <citation type="journal article" date="2016" name="G3 (Bethesda)">
        <title>First Draft Assembly and Annotation of the Genome of a California Endemic Oak Quercus lobata Nee (Fagaceae).</title>
        <authorList>
            <person name="Sork V.L."/>
            <person name="Fitz-Gibbon S.T."/>
            <person name="Puiu D."/>
            <person name="Crepeau M."/>
            <person name="Gugger P.F."/>
            <person name="Sherman R."/>
            <person name="Stevens K."/>
            <person name="Langley C.H."/>
            <person name="Pellegrini M."/>
            <person name="Salzberg S.L."/>
        </authorList>
    </citation>
    <scope>NUCLEOTIDE SEQUENCE [LARGE SCALE GENOMIC DNA]</scope>
    <source>
        <strain evidence="3">cv. SW786</strain>
    </source>
</reference>
<reference evidence="2" key="2">
    <citation type="submission" date="2021-01" db="UniProtKB">
        <authorList>
            <consortium name="EnsemblPlants"/>
        </authorList>
    </citation>
    <scope>IDENTIFICATION</scope>
</reference>
<dbReference type="Proteomes" id="UP000594261">
    <property type="component" value="Chromosome 2"/>
</dbReference>
<keyword evidence="1" id="KW-1133">Transmembrane helix</keyword>
<evidence type="ECO:0000313" key="3">
    <source>
        <dbReference type="Proteomes" id="UP000594261"/>
    </source>
</evidence>
<keyword evidence="3" id="KW-1185">Reference proteome</keyword>
<sequence>MPLLLDAKLAVQVLSLIILIIALILALRKFTTTNTGSGTQTLPGGDSVTISSGQDDIQLAELNHNMASMEALGSKQQAVEFEIMGVPNGFNEEEILKQN</sequence>
<accession>A0A7N2L2F9</accession>
<dbReference type="InParanoid" id="A0A7N2L2F9"/>